<keyword evidence="5 15" id="KW-0347">Helicase</keyword>
<keyword evidence="3" id="KW-0227">DNA damage</keyword>
<sequence length="1054" mass="119323">MPPLTNMLISASAGTGKTYQLSLRFLGLLALNGGNHPERLIAITFTRKAAGEFKDRILTDLAAGAADEAGAARLKERLWAVIKGTDGEPGLWPGAPEAWKEENLHRERFLHLLHILVQNLARLNLCTIDSLFAQIASASAFELGVSGFSMIDPTAEKLARREALLSLYRECSVNRERRKDFEDAFLSGADSDAEAADAENSMMRRLDTYHELFLDVPDAGMWGNPVTLGFTLEELAPPVPLEQFDSVLHSLVFQVQQTPAPEGKNGVKNKELFLRFLNGFSQYARLGRVRFRTEGGSPWTITVEEAREKFRDFWTPALEKLIQSWLRMEALHTLRRTRATHGLMLLFEGKYSSLVRNRGRFLFHDVTRMLGGGTITPELKRDLQYRMYCRYDHWMLDEFQDTSQPQWRVIKPFLDDLAESKAGNEGSIFVVGDIKQSVYQWRGGDPELFRSVSSQLQLEQRGMSTSYRSVQPVLDLVNDICDYARTAPGCEPAALEQWGEYPEHRCAPHLEGRPGASQIWQAPKTENVSANDLVCQAAADILERTGALRRGLETAILVSTKNQALVIKGWLTDHGIPAEVCDDVPVGVDSPLGKNLLYFFRWLLMPGDPFVVGLLTHSPLRPLITPGCPESMEWKEWRFLLERDGYAAVMEELERRLLRGGTELTDFHRDRLAVWQNEAEQVDEQGVSLDEWIRRMEDLTRREDPAAGIVRIMTIHKSKGLGFDIVILPQIGRDTPFADGRHLTHFIKKNEEDRMEGIVLAPSRHVYTNIPQFRQLYGEWRARQQFDGFCKLYVALTRAKRATYVILPYREDKGEETADSMWKVVRSSIRFLNRGTEDILPESGASCLYSRGLEGWYAEFPEIIHKRAKESALKWPKQKPLARERISPSGLSEEASPLRGEKHAGAGKAAALGSAVHAVFERITRWDDENKPEWALHPATEAERIVAECMEIPSIRELFTPPETARIMKEQRIEAIDGNNWISGIIDRLILDDGAAVIVDFKTDHADTPEQLRERHANQLNAYARIVSRITGIPLERITRTIVSTCLKETVPIQ</sequence>
<evidence type="ECO:0000256" key="4">
    <source>
        <dbReference type="ARBA" id="ARBA00022801"/>
    </source>
</evidence>
<dbReference type="PANTHER" id="PTHR11070:SF2">
    <property type="entry name" value="ATP-DEPENDENT DNA HELICASE SRS2"/>
    <property type="match status" value="1"/>
</dbReference>
<dbReference type="EMBL" id="PJKN01000001">
    <property type="protein sequence ID" value="PNC57819.1"/>
    <property type="molecule type" value="Genomic_DNA"/>
</dbReference>
<evidence type="ECO:0000256" key="13">
    <source>
        <dbReference type="ARBA" id="ARBA00034923"/>
    </source>
</evidence>
<feature type="binding site" evidence="15">
    <location>
        <begin position="11"/>
        <end position="18"/>
    </location>
    <ligand>
        <name>ATP</name>
        <dbReference type="ChEBI" id="CHEBI:30616"/>
    </ligand>
</feature>
<dbReference type="GO" id="GO:0005524">
    <property type="term" value="F:ATP binding"/>
    <property type="evidence" value="ECO:0007669"/>
    <property type="project" value="UniProtKB-UniRule"/>
</dbReference>
<dbReference type="InterPro" id="IPR027417">
    <property type="entry name" value="P-loop_NTPase"/>
</dbReference>
<feature type="domain" description="UvrD-like helicase C-terminal" evidence="17">
    <location>
        <begin position="471"/>
        <end position="720"/>
    </location>
</feature>
<protein>
    <recommendedName>
        <fullName evidence="12">DNA 3'-5' helicase</fullName>
        <ecNumber evidence="12">5.6.2.4</ecNumber>
    </recommendedName>
    <alternativeName>
        <fullName evidence="13">DNA 3'-5' helicase II</fullName>
    </alternativeName>
</protein>
<dbReference type="RefSeq" id="WP_102735198.1">
    <property type="nucleotide sequence ID" value="NZ_CP027013.1"/>
</dbReference>
<keyword evidence="4 15" id="KW-0378">Hydrolase</keyword>
<keyword evidence="7 15" id="KW-0067">ATP-binding</keyword>
<dbReference type="SUPFAM" id="SSF52540">
    <property type="entry name" value="P-loop containing nucleoside triphosphate hydrolases"/>
    <property type="match status" value="1"/>
</dbReference>
<dbReference type="GO" id="GO:0004527">
    <property type="term" value="F:exonuclease activity"/>
    <property type="evidence" value="ECO:0007669"/>
    <property type="project" value="UniProtKB-KW"/>
</dbReference>
<dbReference type="PANTHER" id="PTHR11070">
    <property type="entry name" value="UVRD / RECB / PCRA DNA HELICASE FAMILY MEMBER"/>
    <property type="match status" value="1"/>
</dbReference>
<evidence type="ECO:0000256" key="10">
    <source>
        <dbReference type="ARBA" id="ARBA00023235"/>
    </source>
</evidence>
<evidence type="ECO:0000256" key="9">
    <source>
        <dbReference type="ARBA" id="ARBA00023204"/>
    </source>
</evidence>
<evidence type="ECO:0000256" key="15">
    <source>
        <dbReference type="PROSITE-ProRule" id="PRU00560"/>
    </source>
</evidence>
<keyword evidence="1" id="KW-0540">Nuclease</keyword>
<dbReference type="InterPro" id="IPR038726">
    <property type="entry name" value="PDDEXK_AddAB-type"/>
</dbReference>
<evidence type="ECO:0000313" key="18">
    <source>
        <dbReference type="EMBL" id="PNC57819.1"/>
    </source>
</evidence>
<dbReference type="AlphaFoldDB" id="A0AAP8NMU8"/>
<evidence type="ECO:0000259" key="16">
    <source>
        <dbReference type="PROSITE" id="PS51198"/>
    </source>
</evidence>
<proteinExistence type="predicted"/>
<dbReference type="PROSITE" id="PS51217">
    <property type="entry name" value="UVRD_HELICASE_CTER"/>
    <property type="match status" value="1"/>
</dbReference>
<dbReference type="InterPro" id="IPR011335">
    <property type="entry name" value="Restrct_endonuc-II-like"/>
</dbReference>
<comment type="caution">
    <text evidence="18">The sequence shown here is derived from an EMBL/GenBank/DDBJ whole genome shotgun (WGS) entry which is preliminary data.</text>
</comment>
<evidence type="ECO:0000256" key="7">
    <source>
        <dbReference type="ARBA" id="ARBA00022840"/>
    </source>
</evidence>
<dbReference type="GO" id="GO:0043138">
    <property type="term" value="F:3'-5' DNA helicase activity"/>
    <property type="evidence" value="ECO:0007669"/>
    <property type="project" value="UniProtKB-EC"/>
</dbReference>
<dbReference type="InterPro" id="IPR014016">
    <property type="entry name" value="UvrD-like_ATP-bd"/>
</dbReference>
<dbReference type="Gene3D" id="3.40.50.300">
    <property type="entry name" value="P-loop containing nucleotide triphosphate hydrolases"/>
    <property type="match status" value="3"/>
</dbReference>
<dbReference type="Pfam" id="PF13361">
    <property type="entry name" value="UvrD_C"/>
    <property type="match status" value="1"/>
</dbReference>
<comment type="catalytic activity">
    <reaction evidence="11">
        <text>Couples ATP hydrolysis with the unwinding of duplex DNA by translocating in the 3'-5' direction.</text>
        <dbReference type="EC" id="5.6.2.4"/>
    </reaction>
</comment>
<keyword evidence="2 15" id="KW-0547">Nucleotide-binding</keyword>
<evidence type="ECO:0000256" key="6">
    <source>
        <dbReference type="ARBA" id="ARBA00022839"/>
    </source>
</evidence>
<keyword evidence="9" id="KW-0234">DNA repair</keyword>
<dbReference type="InterPro" id="IPR014017">
    <property type="entry name" value="DNA_helicase_UvrD-like_C"/>
</dbReference>
<dbReference type="PROSITE" id="PS51198">
    <property type="entry name" value="UVRD_HELICASE_ATP_BIND"/>
    <property type="match status" value="1"/>
</dbReference>
<name>A0AAP8NMU8_9BACT</name>
<dbReference type="Pfam" id="PF00580">
    <property type="entry name" value="UvrD-helicase"/>
    <property type="match status" value="1"/>
</dbReference>
<keyword evidence="8" id="KW-0238">DNA-binding</keyword>
<evidence type="ECO:0000256" key="12">
    <source>
        <dbReference type="ARBA" id="ARBA00034808"/>
    </source>
</evidence>
<dbReference type="EC" id="5.6.2.4" evidence="12"/>
<evidence type="ECO:0000256" key="11">
    <source>
        <dbReference type="ARBA" id="ARBA00034617"/>
    </source>
</evidence>
<evidence type="ECO:0000256" key="3">
    <source>
        <dbReference type="ARBA" id="ARBA00022763"/>
    </source>
</evidence>
<dbReference type="Proteomes" id="UP000235914">
    <property type="component" value="Unassembled WGS sequence"/>
</dbReference>
<evidence type="ECO:0000313" key="19">
    <source>
        <dbReference type="Proteomes" id="UP000235914"/>
    </source>
</evidence>
<dbReference type="InterPro" id="IPR011604">
    <property type="entry name" value="PDDEXK-like_dom_sf"/>
</dbReference>
<feature type="domain" description="UvrD-like helicase ATP-binding" evidence="16">
    <location>
        <begin position="1"/>
        <end position="470"/>
    </location>
</feature>
<evidence type="ECO:0000256" key="1">
    <source>
        <dbReference type="ARBA" id="ARBA00022722"/>
    </source>
</evidence>
<evidence type="ECO:0000256" key="5">
    <source>
        <dbReference type="ARBA" id="ARBA00022806"/>
    </source>
</evidence>
<keyword evidence="6" id="KW-0269">Exonuclease</keyword>
<dbReference type="GO" id="GO:0005829">
    <property type="term" value="C:cytosol"/>
    <property type="evidence" value="ECO:0007669"/>
    <property type="project" value="TreeGrafter"/>
</dbReference>
<dbReference type="Pfam" id="PF12705">
    <property type="entry name" value="PDDEXK_1"/>
    <property type="match status" value="1"/>
</dbReference>
<evidence type="ECO:0000256" key="2">
    <source>
        <dbReference type="ARBA" id="ARBA00022741"/>
    </source>
</evidence>
<dbReference type="Gene3D" id="3.90.320.10">
    <property type="match status" value="1"/>
</dbReference>
<accession>A0AAP8NMU8</accession>
<reference evidence="18 19" key="1">
    <citation type="journal article" date="2017" name="BMC Genomics">
        <title>Genome sequencing of 39 Akkermansia muciniphila isolates reveals its population structure, genomic and functional diverisity, and global distribution in mammalian gut microbiotas.</title>
        <authorList>
            <person name="Guo X."/>
            <person name="Li S."/>
            <person name="Zhang J."/>
            <person name="Wu F."/>
            <person name="Li X."/>
            <person name="Wu D."/>
            <person name="Zhang M."/>
            <person name="Ou Z."/>
            <person name="Jie Z."/>
            <person name="Yan Q."/>
            <person name="Li P."/>
            <person name="Yi J."/>
            <person name="Peng Y."/>
        </authorList>
    </citation>
    <scope>NUCLEOTIDE SEQUENCE [LARGE SCALE GENOMIC DNA]</scope>
    <source>
        <strain evidence="18 19">GP43</strain>
    </source>
</reference>
<comment type="catalytic activity">
    <reaction evidence="14">
        <text>ATP + H2O = ADP + phosphate + H(+)</text>
        <dbReference type="Rhea" id="RHEA:13065"/>
        <dbReference type="ChEBI" id="CHEBI:15377"/>
        <dbReference type="ChEBI" id="CHEBI:15378"/>
        <dbReference type="ChEBI" id="CHEBI:30616"/>
        <dbReference type="ChEBI" id="CHEBI:43474"/>
        <dbReference type="ChEBI" id="CHEBI:456216"/>
        <dbReference type="EC" id="5.6.2.4"/>
    </reaction>
</comment>
<organism evidence="18 19">
    <name type="scientific">Akkermansia muciniphila</name>
    <dbReference type="NCBI Taxonomy" id="239935"/>
    <lineage>
        <taxon>Bacteria</taxon>
        <taxon>Pseudomonadati</taxon>
        <taxon>Verrucomicrobiota</taxon>
        <taxon>Verrucomicrobiia</taxon>
        <taxon>Verrucomicrobiales</taxon>
        <taxon>Akkermansiaceae</taxon>
        <taxon>Akkermansia</taxon>
    </lineage>
</organism>
<keyword evidence="10" id="KW-0413">Isomerase</keyword>
<dbReference type="GO" id="GO:0000725">
    <property type="term" value="P:recombinational repair"/>
    <property type="evidence" value="ECO:0007669"/>
    <property type="project" value="TreeGrafter"/>
</dbReference>
<dbReference type="SUPFAM" id="SSF52980">
    <property type="entry name" value="Restriction endonuclease-like"/>
    <property type="match status" value="1"/>
</dbReference>
<gene>
    <name evidence="18" type="ORF">CXU09_01795</name>
</gene>
<dbReference type="InterPro" id="IPR000212">
    <property type="entry name" value="DNA_helicase_UvrD/REP"/>
</dbReference>
<dbReference type="GO" id="GO:0003677">
    <property type="term" value="F:DNA binding"/>
    <property type="evidence" value="ECO:0007669"/>
    <property type="project" value="UniProtKB-KW"/>
</dbReference>
<evidence type="ECO:0000256" key="14">
    <source>
        <dbReference type="ARBA" id="ARBA00048988"/>
    </source>
</evidence>
<evidence type="ECO:0000256" key="8">
    <source>
        <dbReference type="ARBA" id="ARBA00023125"/>
    </source>
</evidence>
<evidence type="ECO:0000259" key="17">
    <source>
        <dbReference type="PROSITE" id="PS51217"/>
    </source>
</evidence>
<dbReference type="GO" id="GO:0033202">
    <property type="term" value="C:DNA helicase complex"/>
    <property type="evidence" value="ECO:0007669"/>
    <property type="project" value="TreeGrafter"/>
</dbReference>